<accession>A0A7X4GKR6</accession>
<proteinExistence type="predicted"/>
<dbReference type="EMBL" id="WWCK01000001">
    <property type="protein sequence ID" value="MYM65278.1"/>
    <property type="molecule type" value="Genomic_DNA"/>
</dbReference>
<reference evidence="2 3" key="1">
    <citation type="submission" date="2019-12" db="EMBL/GenBank/DDBJ databases">
        <title>Novel species isolated from a subtropical stream in China.</title>
        <authorList>
            <person name="Lu H."/>
        </authorList>
    </citation>
    <scope>NUCLEOTIDE SEQUENCE [LARGE SCALE GENOMIC DNA]</scope>
    <source>
        <strain evidence="2 3">FT55W</strain>
    </source>
</reference>
<organism evidence="2 3">
    <name type="scientific">Duganella rivi</name>
    <dbReference type="NCBI Taxonomy" id="2666083"/>
    <lineage>
        <taxon>Bacteria</taxon>
        <taxon>Pseudomonadati</taxon>
        <taxon>Pseudomonadota</taxon>
        <taxon>Betaproteobacteria</taxon>
        <taxon>Burkholderiales</taxon>
        <taxon>Oxalobacteraceae</taxon>
        <taxon>Telluria group</taxon>
        <taxon>Duganella</taxon>
    </lineage>
</organism>
<evidence type="ECO:0000313" key="3">
    <source>
        <dbReference type="Proteomes" id="UP000450012"/>
    </source>
</evidence>
<keyword evidence="3" id="KW-1185">Reference proteome</keyword>
<name>A0A7X4GKR6_9BURK</name>
<comment type="caution">
    <text evidence="2">The sequence shown here is derived from an EMBL/GenBank/DDBJ whole genome shotgun (WGS) entry which is preliminary data.</text>
</comment>
<gene>
    <name evidence="2" type="ORF">GTP45_00335</name>
</gene>
<dbReference type="RefSeq" id="WP_161012664.1">
    <property type="nucleotide sequence ID" value="NZ_WWCK01000001.1"/>
</dbReference>
<feature type="chain" id="PRO_5031113006" evidence="1">
    <location>
        <begin position="21"/>
        <end position="336"/>
    </location>
</feature>
<dbReference type="NCBIfam" id="TIGR03790">
    <property type="entry name" value="TIGR03790 family protein"/>
    <property type="match status" value="1"/>
</dbReference>
<evidence type="ECO:0000313" key="2">
    <source>
        <dbReference type="EMBL" id="MYM65278.1"/>
    </source>
</evidence>
<evidence type="ECO:0000256" key="1">
    <source>
        <dbReference type="SAM" id="SignalP"/>
    </source>
</evidence>
<feature type="signal peptide" evidence="1">
    <location>
        <begin position="1"/>
        <end position="20"/>
    </location>
</feature>
<dbReference type="AlphaFoldDB" id="A0A7X4GKR6"/>
<protein>
    <submittedName>
        <fullName evidence="2">TIGR03790 family protein</fullName>
    </submittedName>
</protein>
<dbReference type="Proteomes" id="UP000450012">
    <property type="component" value="Unassembled WGS sequence"/>
</dbReference>
<sequence>MIVGLALLVCGLGLAQAQVAAPAVALKPAQLALVINDDEPNSVEIGEYYRQQRNVPAENVVHVRIPDRPRKLDAEQFRLLKEQIDAKLGPHIEAVLMVWTAPYAVECNSITSAYTLGFDSAVCATPCGPAKVNPYFNTTTPHPHAEHGMRLAMLMPTDSVEQAKALIGRGVVSGFSTPAANAWYLTTSETARNSRAPFYPRAAVIPTRKLTIRRANADLIENEKDIMIYQTGMARVAKLETLQFLPGALADSLTSFGGDLLGNTQMSSLRWLEAGATASYGTVSEPCNYWQKFPQPTVLLSHYLRGVSAIEAYWRSVAWPAQGVFIGEPLAAPYRR</sequence>
<dbReference type="InterPro" id="IPR022265">
    <property type="entry name" value="CHP03790"/>
</dbReference>
<keyword evidence="1" id="KW-0732">Signal</keyword>